<dbReference type="InterPro" id="IPR001096">
    <property type="entry name" value="Peptidase_C13"/>
</dbReference>
<dbReference type="EMBL" id="CP024201">
    <property type="protein sequence ID" value="ATQ42316.1"/>
    <property type="molecule type" value="Genomic_DNA"/>
</dbReference>
<dbReference type="GO" id="GO:0006508">
    <property type="term" value="P:proteolysis"/>
    <property type="evidence" value="ECO:0007669"/>
    <property type="project" value="InterPro"/>
</dbReference>
<feature type="signal peptide" evidence="1">
    <location>
        <begin position="1"/>
        <end position="22"/>
    </location>
</feature>
<keyword evidence="3" id="KW-1185">Reference proteome</keyword>
<dbReference type="Pfam" id="PF01650">
    <property type="entry name" value="Peptidase_C13"/>
    <property type="match status" value="1"/>
</dbReference>
<organism evidence="2 3">
    <name type="scientific">Caulobacter mirabilis</name>
    <dbReference type="NCBI Taxonomy" id="69666"/>
    <lineage>
        <taxon>Bacteria</taxon>
        <taxon>Pseudomonadati</taxon>
        <taxon>Pseudomonadota</taxon>
        <taxon>Alphaproteobacteria</taxon>
        <taxon>Caulobacterales</taxon>
        <taxon>Caulobacteraceae</taxon>
        <taxon>Caulobacter</taxon>
    </lineage>
</organism>
<dbReference type="Proteomes" id="UP000228945">
    <property type="component" value="Chromosome"/>
</dbReference>
<feature type="chain" id="PRO_5016236096" evidence="1">
    <location>
        <begin position="23"/>
        <end position="266"/>
    </location>
</feature>
<dbReference type="RefSeq" id="WP_099621573.1">
    <property type="nucleotide sequence ID" value="NZ_CP024201.1"/>
</dbReference>
<accession>A0A2D2AWE4</accession>
<dbReference type="OrthoDB" id="345222at2"/>
<sequence length="266" mass="28793">MGRWLSIVVGFLAVLAAPAAVAQPPPRSIFNDWTAIVVAGDWRAHSGGPTEAFDNARRDVAATLEGLGFARDEIVQFSTRPERYPDTRPARTEAPALVQALHAGAARKTGGCLVYYTSHGAPPGVVLDVRGDGGLYTPQALARLVNDTCPDRPTIVIISACFSGVFIPVLANDQRLILTAARPDRASFGCSESDHYPFFDDCFLQSVEGSRNFAMLGQQIQACVGRKERELNLTPASEPQVWIGARLRPILPLWSFPPGAKAVRRE</sequence>
<gene>
    <name evidence="2" type="ORF">CSW64_07755</name>
</gene>
<evidence type="ECO:0000256" key="1">
    <source>
        <dbReference type="SAM" id="SignalP"/>
    </source>
</evidence>
<dbReference type="Gene3D" id="3.40.50.1460">
    <property type="match status" value="1"/>
</dbReference>
<protein>
    <submittedName>
        <fullName evidence="2">Peptidase C13</fullName>
    </submittedName>
</protein>
<dbReference type="AlphaFoldDB" id="A0A2D2AWE4"/>
<dbReference type="KEGG" id="cmb:CSW64_07755"/>
<proteinExistence type="predicted"/>
<dbReference type="GO" id="GO:0008233">
    <property type="term" value="F:peptidase activity"/>
    <property type="evidence" value="ECO:0007669"/>
    <property type="project" value="InterPro"/>
</dbReference>
<evidence type="ECO:0000313" key="2">
    <source>
        <dbReference type="EMBL" id="ATQ42316.1"/>
    </source>
</evidence>
<evidence type="ECO:0000313" key="3">
    <source>
        <dbReference type="Proteomes" id="UP000228945"/>
    </source>
</evidence>
<reference evidence="2 3" key="1">
    <citation type="submission" date="2017-10" db="EMBL/GenBank/DDBJ databases">
        <title>Genome sequence of Caulobacter mirabilis FWC38.</title>
        <authorList>
            <person name="Fiebig A."/>
            <person name="Crosson S."/>
        </authorList>
    </citation>
    <scope>NUCLEOTIDE SEQUENCE [LARGE SCALE GENOMIC DNA]</scope>
    <source>
        <strain evidence="2 3">FWC 38</strain>
    </source>
</reference>
<keyword evidence="1" id="KW-0732">Signal</keyword>
<name>A0A2D2AWE4_9CAUL</name>